<dbReference type="SUPFAM" id="SSF110997">
    <property type="entry name" value="Sporulation related repeat"/>
    <property type="match status" value="1"/>
</dbReference>
<evidence type="ECO:0000313" key="3">
    <source>
        <dbReference type="EMBL" id="MCD1655321.1"/>
    </source>
</evidence>
<dbReference type="Gene3D" id="3.30.70.1070">
    <property type="entry name" value="Sporulation related repeat"/>
    <property type="match status" value="1"/>
</dbReference>
<evidence type="ECO:0000313" key="4">
    <source>
        <dbReference type="Proteomes" id="UP001198163"/>
    </source>
</evidence>
<dbReference type="InterPro" id="IPR036680">
    <property type="entry name" value="SPOR-like_sf"/>
</dbReference>
<feature type="domain" description="SPOR" evidence="2">
    <location>
        <begin position="275"/>
        <end position="350"/>
    </location>
</feature>
<name>A0AAE3EIZ4_9SPIR</name>
<evidence type="ECO:0000259" key="2">
    <source>
        <dbReference type="PROSITE" id="PS51724"/>
    </source>
</evidence>
<feature type="chain" id="PRO_5042078333" evidence="1">
    <location>
        <begin position="25"/>
        <end position="350"/>
    </location>
</feature>
<gene>
    <name evidence="3" type="ORF">K7J14_11515</name>
</gene>
<dbReference type="AlphaFoldDB" id="A0AAE3EIZ4"/>
<reference evidence="3" key="1">
    <citation type="submission" date="2021-08" db="EMBL/GenBank/DDBJ databases">
        <title>Comparative analyses of Brucepasteria parasyntrophica and Teretinema zuelzerae.</title>
        <authorList>
            <person name="Song Y."/>
            <person name="Brune A."/>
        </authorList>
    </citation>
    <scope>NUCLEOTIDE SEQUENCE</scope>
    <source>
        <strain evidence="3">DSM 1903</strain>
    </source>
</reference>
<evidence type="ECO:0000256" key="1">
    <source>
        <dbReference type="SAM" id="SignalP"/>
    </source>
</evidence>
<keyword evidence="4" id="KW-1185">Reference proteome</keyword>
<dbReference type="EMBL" id="JAINWA010000003">
    <property type="protein sequence ID" value="MCD1655321.1"/>
    <property type="molecule type" value="Genomic_DNA"/>
</dbReference>
<keyword evidence="1" id="KW-0732">Signal</keyword>
<accession>A0AAE3EIZ4</accession>
<proteinExistence type="predicted"/>
<dbReference type="RefSeq" id="WP_230756294.1">
    <property type="nucleotide sequence ID" value="NZ_JAINWA010000003.1"/>
</dbReference>
<sequence length="350" mass="37159">MKFASRVQPYLLAALLCLPSFLFPQSESSRISKILESSLSAGSLDEVAGSLGAQAAAEKTASGKKTILTFLASLEERSGMLLPAAKHYSEASWSDPAARDYSLLLDAARCYLAANELSQASSLVQTVLLSAFDEQLLVRARCLAAWIQLAEGNEKDASALMLSYADNPAFSDWAPALLFTLYWSGLRPSAKDAILSSWPVSPEAAVLRGEAGISPVSFWYLMNRSPSSVALFNSQAAPAETAGPPETVSAPSSSSNAATASANSAASASSAVQAGESSGLVWQQTGFFRNREYAEDLIKKLKSHGFEPIVRPVTRPSGTVYYSVLVPEDSSFNTAAKLKNAGFESSLVFD</sequence>
<dbReference type="Proteomes" id="UP001198163">
    <property type="component" value="Unassembled WGS sequence"/>
</dbReference>
<organism evidence="3 4">
    <name type="scientific">Teretinema zuelzerae</name>
    <dbReference type="NCBI Taxonomy" id="156"/>
    <lineage>
        <taxon>Bacteria</taxon>
        <taxon>Pseudomonadati</taxon>
        <taxon>Spirochaetota</taxon>
        <taxon>Spirochaetia</taxon>
        <taxon>Spirochaetales</taxon>
        <taxon>Treponemataceae</taxon>
        <taxon>Teretinema</taxon>
    </lineage>
</organism>
<protein>
    <submittedName>
        <fullName evidence="3">SPOR domain-containing protein</fullName>
    </submittedName>
</protein>
<dbReference type="PROSITE" id="PS51724">
    <property type="entry name" value="SPOR"/>
    <property type="match status" value="1"/>
</dbReference>
<dbReference type="InterPro" id="IPR007730">
    <property type="entry name" value="SPOR-like_dom"/>
</dbReference>
<dbReference type="Pfam" id="PF05036">
    <property type="entry name" value="SPOR"/>
    <property type="match status" value="1"/>
</dbReference>
<dbReference type="GO" id="GO:0042834">
    <property type="term" value="F:peptidoglycan binding"/>
    <property type="evidence" value="ECO:0007669"/>
    <property type="project" value="InterPro"/>
</dbReference>
<feature type="signal peptide" evidence="1">
    <location>
        <begin position="1"/>
        <end position="24"/>
    </location>
</feature>
<comment type="caution">
    <text evidence="3">The sequence shown here is derived from an EMBL/GenBank/DDBJ whole genome shotgun (WGS) entry which is preliminary data.</text>
</comment>